<dbReference type="InterPro" id="IPR003615">
    <property type="entry name" value="HNH_nuc"/>
</dbReference>
<protein>
    <submittedName>
        <fullName evidence="3">HNH endonuclease</fullName>
    </submittedName>
</protein>
<dbReference type="RefSeq" id="WP_110888964.1">
    <property type="nucleotide sequence ID" value="NZ_QJSX01000031.1"/>
</dbReference>
<feature type="region of interest" description="Disordered" evidence="1">
    <location>
        <begin position="26"/>
        <end position="55"/>
    </location>
</feature>
<gene>
    <name evidence="3" type="ORF">DES52_13114</name>
</gene>
<dbReference type="SUPFAM" id="SSF54060">
    <property type="entry name" value="His-Me finger endonucleases"/>
    <property type="match status" value="1"/>
</dbReference>
<keyword evidence="3" id="KW-0540">Nuclease</keyword>
<evidence type="ECO:0000256" key="1">
    <source>
        <dbReference type="SAM" id="MobiDB-lite"/>
    </source>
</evidence>
<sequence>MASERYRRVWDPEQRKHRRVHRLIAEQTTGRALQPGEVVHHRDGDRGNNDPENLRILPSQRHHMALEHVERKRKRGQEPLFDDDTFLA</sequence>
<organism evidence="3 4">
    <name type="scientific">Deinococcus yavapaiensis KR-236</name>
    <dbReference type="NCBI Taxonomy" id="694435"/>
    <lineage>
        <taxon>Bacteria</taxon>
        <taxon>Thermotogati</taxon>
        <taxon>Deinococcota</taxon>
        <taxon>Deinococci</taxon>
        <taxon>Deinococcales</taxon>
        <taxon>Deinococcaceae</taxon>
        <taxon>Deinococcus</taxon>
    </lineage>
</organism>
<evidence type="ECO:0000313" key="3">
    <source>
        <dbReference type="EMBL" id="PYE48344.1"/>
    </source>
</evidence>
<feature type="domain" description="HNH nuclease" evidence="2">
    <location>
        <begin position="19"/>
        <end position="64"/>
    </location>
</feature>
<dbReference type="AlphaFoldDB" id="A0A318S4V2"/>
<dbReference type="InterPro" id="IPR044925">
    <property type="entry name" value="His-Me_finger_sf"/>
</dbReference>
<dbReference type="EMBL" id="QJSX01000031">
    <property type="protein sequence ID" value="PYE48344.1"/>
    <property type="molecule type" value="Genomic_DNA"/>
</dbReference>
<dbReference type="OrthoDB" id="70994at2"/>
<evidence type="ECO:0000259" key="2">
    <source>
        <dbReference type="Pfam" id="PF13392"/>
    </source>
</evidence>
<keyword evidence="3" id="KW-0378">Hydrolase</keyword>
<accession>A0A318S4V2</accession>
<dbReference type="Pfam" id="PF13392">
    <property type="entry name" value="HNH_3"/>
    <property type="match status" value="1"/>
</dbReference>
<keyword evidence="3" id="KW-0255">Endonuclease</keyword>
<proteinExistence type="predicted"/>
<reference evidence="3 4" key="1">
    <citation type="submission" date="2018-06" db="EMBL/GenBank/DDBJ databases">
        <title>Genomic Encyclopedia of Type Strains, Phase IV (KMG-IV): sequencing the most valuable type-strain genomes for metagenomic binning, comparative biology and taxonomic classification.</title>
        <authorList>
            <person name="Goeker M."/>
        </authorList>
    </citation>
    <scope>NUCLEOTIDE SEQUENCE [LARGE SCALE GENOMIC DNA]</scope>
    <source>
        <strain evidence="3 4">DSM 18048</strain>
    </source>
</reference>
<feature type="compositionally biased region" description="Basic and acidic residues" evidence="1">
    <location>
        <begin position="38"/>
        <end position="53"/>
    </location>
</feature>
<name>A0A318S4V2_9DEIO</name>
<dbReference type="Gene3D" id="3.90.75.20">
    <property type="match status" value="1"/>
</dbReference>
<comment type="caution">
    <text evidence="3">The sequence shown here is derived from an EMBL/GenBank/DDBJ whole genome shotgun (WGS) entry which is preliminary data.</text>
</comment>
<dbReference type="Proteomes" id="UP000248326">
    <property type="component" value="Unassembled WGS sequence"/>
</dbReference>
<evidence type="ECO:0000313" key="4">
    <source>
        <dbReference type="Proteomes" id="UP000248326"/>
    </source>
</evidence>
<keyword evidence="4" id="KW-1185">Reference proteome</keyword>
<dbReference type="GO" id="GO:0004519">
    <property type="term" value="F:endonuclease activity"/>
    <property type="evidence" value="ECO:0007669"/>
    <property type="project" value="UniProtKB-KW"/>
</dbReference>